<dbReference type="VEuPathDB" id="FungiDB:EYZ11_005720"/>
<dbReference type="InterPro" id="IPR052523">
    <property type="entry name" value="Trichothecene_AcTrans"/>
</dbReference>
<evidence type="ECO:0000313" key="2">
    <source>
        <dbReference type="EMBL" id="KAA8643799.1"/>
    </source>
</evidence>
<dbReference type="PANTHER" id="PTHR42791">
    <property type="entry name" value="GNAT FAMILY ACETYLTRANSFERASE"/>
    <property type="match status" value="1"/>
</dbReference>
<dbReference type="SUPFAM" id="SSF55729">
    <property type="entry name" value="Acyl-CoA N-acyltransferases (Nat)"/>
    <property type="match status" value="1"/>
</dbReference>
<organism evidence="2 3">
    <name type="scientific">Aspergillus tanneri</name>
    <dbReference type="NCBI Taxonomy" id="1220188"/>
    <lineage>
        <taxon>Eukaryota</taxon>
        <taxon>Fungi</taxon>
        <taxon>Dikarya</taxon>
        <taxon>Ascomycota</taxon>
        <taxon>Pezizomycotina</taxon>
        <taxon>Eurotiomycetes</taxon>
        <taxon>Eurotiomycetidae</taxon>
        <taxon>Eurotiales</taxon>
        <taxon>Aspergillaceae</taxon>
        <taxon>Aspergillus</taxon>
        <taxon>Aspergillus subgen. Circumdati</taxon>
    </lineage>
</organism>
<dbReference type="CDD" id="cd04301">
    <property type="entry name" value="NAT_SF"/>
    <property type="match status" value="1"/>
</dbReference>
<proteinExistence type="predicted"/>
<dbReference type="PANTHER" id="PTHR42791:SF2">
    <property type="entry name" value="N-ACETYLTRANSFERASE DOMAIN-CONTAINING PROTEIN"/>
    <property type="match status" value="1"/>
</dbReference>
<dbReference type="Gene3D" id="3.40.630.30">
    <property type="match status" value="1"/>
</dbReference>
<comment type="caution">
    <text evidence="2">The sequence shown here is derived from an EMBL/GenBank/DDBJ whole genome shotgun (WGS) entry which is preliminary data.</text>
</comment>
<dbReference type="EMBL" id="QUQM01000005">
    <property type="protein sequence ID" value="KAA8643799.1"/>
    <property type="molecule type" value="Genomic_DNA"/>
</dbReference>
<dbReference type="GO" id="GO:0016747">
    <property type="term" value="F:acyltransferase activity, transferring groups other than amino-acyl groups"/>
    <property type="evidence" value="ECO:0007669"/>
    <property type="project" value="InterPro"/>
</dbReference>
<dbReference type="InterPro" id="IPR000182">
    <property type="entry name" value="GNAT_dom"/>
</dbReference>
<dbReference type="InterPro" id="IPR016181">
    <property type="entry name" value="Acyl_CoA_acyltransferase"/>
</dbReference>
<reference evidence="2 3" key="1">
    <citation type="submission" date="2019-08" db="EMBL/GenBank/DDBJ databases">
        <title>The genome sequence of a newly discovered highly antifungal drug resistant Aspergillus species, Aspergillus tanneri NIH 1004.</title>
        <authorList>
            <person name="Mounaud S."/>
            <person name="Singh I."/>
            <person name="Joardar V."/>
            <person name="Pakala S."/>
            <person name="Pakala S."/>
            <person name="Venepally P."/>
            <person name="Chung J.K."/>
            <person name="Losada L."/>
            <person name="Nierman W.C."/>
        </authorList>
    </citation>
    <scope>NUCLEOTIDE SEQUENCE [LARGE SCALE GENOMIC DNA]</scope>
    <source>
        <strain evidence="2 3">NIH1004</strain>
    </source>
</reference>
<accession>A0A5M9MH49</accession>
<name>A0A5M9MH49_9EURO</name>
<sequence>MTEAINIIIKYATEADVLKLSLIEVLSFPSSRYLSNTFPNAELPTLQTFKAILLYEHLASAHAHVLAGVDPMINDLIAYSRWTIPREYGYEQDALTTLSDDALLKMADPLPYAPRPINKEIYKAYGAFIDRKRAVHITQHDMVLDMLCVLPDYQGKGIGTRFLKWGMDKADANNARIYLEATLEGYPLYLKYGWKVVEEFVLDYEKYGGAGSQKFVLMMREPQTGENM</sequence>
<dbReference type="AlphaFoldDB" id="A0A5M9MH49"/>
<dbReference type="Proteomes" id="UP000324241">
    <property type="component" value="Unassembled WGS sequence"/>
</dbReference>
<gene>
    <name evidence="2" type="ORF">ATNIH1004_010573</name>
</gene>
<evidence type="ECO:0000313" key="3">
    <source>
        <dbReference type="Proteomes" id="UP000324241"/>
    </source>
</evidence>
<dbReference type="Pfam" id="PF13673">
    <property type="entry name" value="Acetyltransf_10"/>
    <property type="match status" value="1"/>
</dbReference>
<feature type="domain" description="N-acetyltransferase" evidence="1">
    <location>
        <begin position="71"/>
        <end position="223"/>
    </location>
</feature>
<dbReference type="GeneID" id="54333274"/>
<dbReference type="PROSITE" id="PS51186">
    <property type="entry name" value="GNAT"/>
    <property type="match status" value="1"/>
</dbReference>
<evidence type="ECO:0000259" key="1">
    <source>
        <dbReference type="PROSITE" id="PS51186"/>
    </source>
</evidence>
<dbReference type="OrthoDB" id="410198at2759"/>
<protein>
    <recommendedName>
        <fullName evidence="1">N-acetyltransferase domain-containing protein</fullName>
    </recommendedName>
</protein>
<dbReference type="RefSeq" id="XP_033423160.1">
    <property type="nucleotide sequence ID" value="XM_033575142.1"/>
</dbReference>